<sequence>MSPTSFIRFRRRVTDVVQQASGFGGGVTDVADSDDMLPVKVGPAMGTGEGGERGPVKGRPVTKGRGPVKMGPVRKGPVMGTGSQEYKEWEGIHIEMIRFSQLQKQLRSQRSQVEEI</sequence>
<dbReference type="EMBL" id="UZAH01033745">
    <property type="protein sequence ID" value="VDP30991.1"/>
    <property type="molecule type" value="Genomic_DNA"/>
</dbReference>
<reference evidence="4" key="2">
    <citation type="submission" date="2019-09" db="UniProtKB">
        <authorList>
            <consortium name="WormBaseParasite"/>
        </authorList>
    </citation>
    <scope>IDENTIFICATION</scope>
</reference>
<accession>A0A3P8CEI0</accession>
<dbReference type="Proteomes" id="UP000050761">
    <property type="component" value="Unassembled WGS sequence"/>
</dbReference>
<protein>
    <submittedName>
        <fullName evidence="4">FoP_duplication domain-containing protein</fullName>
    </submittedName>
</protein>
<proteinExistence type="predicted"/>
<name>A0A183GHX5_HELPZ</name>
<evidence type="ECO:0000313" key="4">
    <source>
        <dbReference type="WBParaSite" id="HPBE_0002219601-mRNA-1"/>
    </source>
</evidence>
<evidence type="ECO:0000256" key="1">
    <source>
        <dbReference type="SAM" id="MobiDB-lite"/>
    </source>
</evidence>
<keyword evidence="3" id="KW-1185">Reference proteome</keyword>
<dbReference type="AlphaFoldDB" id="A0A183GHX5"/>
<dbReference type="WBParaSite" id="HPBE_0002219601-mRNA-1">
    <property type="protein sequence ID" value="HPBE_0002219601-mRNA-1"/>
    <property type="gene ID" value="HPBE_0002219601"/>
</dbReference>
<evidence type="ECO:0000313" key="3">
    <source>
        <dbReference type="Proteomes" id="UP000050761"/>
    </source>
</evidence>
<organism evidence="3 4">
    <name type="scientific">Heligmosomoides polygyrus</name>
    <name type="common">Parasitic roundworm</name>
    <dbReference type="NCBI Taxonomy" id="6339"/>
    <lineage>
        <taxon>Eukaryota</taxon>
        <taxon>Metazoa</taxon>
        <taxon>Ecdysozoa</taxon>
        <taxon>Nematoda</taxon>
        <taxon>Chromadorea</taxon>
        <taxon>Rhabditida</taxon>
        <taxon>Rhabditina</taxon>
        <taxon>Rhabditomorpha</taxon>
        <taxon>Strongyloidea</taxon>
        <taxon>Heligmosomidae</taxon>
        <taxon>Heligmosomoides</taxon>
    </lineage>
</organism>
<reference evidence="2 3" key="1">
    <citation type="submission" date="2018-11" db="EMBL/GenBank/DDBJ databases">
        <authorList>
            <consortium name="Pathogen Informatics"/>
        </authorList>
    </citation>
    <scope>NUCLEOTIDE SEQUENCE [LARGE SCALE GENOMIC DNA]</scope>
</reference>
<feature type="region of interest" description="Disordered" evidence="1">
    <location>
        <begin position="22"/>
        <end position="82"/>
    </location>
</feature>
<accession>A0A183GHX5</accession>
<evidence type="ECO:0000313" key="2">
    <source>
        <dbReference type="EMBL" id="VDP30991.1"/>
    </source>
</evidence>
<gene>
    <name evidence="2" type="ORF">HPBE_LOCUS22195</name>
</gene>